<evidence type="ECO:0000256" key="1">
    <source>
        <dbReference type="SAM" id="MobiDB-lite"/>
    </source>
</evidence>
<dbReference type="AlphaFoldDB" id="A0ABD0JMS8"/>
<dbReference type="EMBL" id="JACVVK020000377">
    <property type="protein sequence ID" value="KAK7476363.1"/>
    <property type="molecule type" value="Genomic_DNA"/>
</dbReference>
<name>A0ABD0JMS8_9CAEN</name>
<dbReference type="InterPro" id="IPR029165">
    <property type="entry name" value="SASRP1"/>
</dbReference>
<evidence type="ECO:0000313" key="3">
    <source>
        <dbReference type="Proteomes" id="UP001519460"/>
    </source>
</evidence>
<gene>
    <name evidence="2" type="ORF">BaRGS_00032363</name>
</gene>
<sequence>MLHVTTEIGKPGKKEREKRHFPELYNVKSDPVYRARGRKYIPHNYGRDTEWVPHGQSIDPQPTESGPDWSSRLRYLPHPENPQYPAAEIWPNNWRSMRPYPFTYKQSDREWLLDPDLTKVGLRCVFDGVHKSTATSEDEITHTMRYEWMMEKRNGLPEASPGDKSYQVPEYSPSFHKKGCTRPLTRYGPARSFRTPDTFIPLVPVTTDCSETFRVKSAKMQLQNDVDEVRQLEKWKPATPLIQTVPVVDK</sequence>
<dbReference type="PANTHER" id="PTHR35845:SF1">
    <property type="entry name" value="SPERMATOGENESIS-ASSOCIATED SERINE-RICH PROTEIN 1"/>
    <property type="match status" value="1"/>
</dbReference>
<keyword evidence="3" id="KW-1185">Reference proteome</keyword>
<protein>
    <submittedName>
        <fullName evidence="2">Uncharacterized protein</fullName>
    </submittedName>
</protein>
<comment type="caution">
    <text evidence="2">The sequence shown here is derived from an EMBL/GenBank/DDBJ whole genome shotgun (WGS) entry which is preliminary data.</text>
</comment>
<reference evidence="2 3" key="1">
    <citation type="journal article" date="2023" name="Sci. Data">
        <title>Genome assembly of the Korean intertidal mud-creeper Batillaria attramentaria.</title>
        <authorList>
            <person name="Patra A.K."/>
            <person name="Ho P.T."/>
            <person name="Jun S."/>
            <person name="Lee S.J."/>
            <person name="Kim Y."/>
            <person name="Won Y.J."/>
        </authorList>
    </citation>
    <scope>NUCLEOTIDE SEQUENCE [LARGE SCALE GENOMIC DNA]</scope>
    <source>
        <strain evidence="2">Wonlab-2016</strain>
    </source>
</reference>
<evidence type="ECO:0000313" key="2">
    <source>
        <dbReference type="EMBL" id="KAK7476363.1"/>
    </source>
</evidence>
<dbReference type="PANTHER" id="PTHR35845">
    <property type="entry name" value="SPERMATOGENESIS-ASSOCIATED SERINE-RICH PROTEIN 1"/>
    <property type="match status" value="1"/>
</dbReference>
<feature type="region of interest" description="Disordered" evidence="1">
    <location>
        <begin position="50"/>
        <end position="69"/>
    </location>
</feature>
<dbReference type="Pfam" id="PF15160">
    <property type="entry name" value="SASRP1"/>
    <property type="match status" value="1"/>
</dbReference>
<accession>A0ABD0JMS8</accession>
<organism evidence="2 3">
    <name type="scientific">Batillaria attramentaria</name>
    <dbReference type="NCBI Taxonomy" id="370345"/>
    <lineage>
        <taxon>Eukaryota</taxon>
        <taxon>Metazoa</taxon>
        <taxon>Spiralia</taxon>
        <taxon>Lophotrochozoa</taxon>
        <taxon>Mollusca</taxon>
        <taxon>Gastropoda</taxon>
        <taxon>Caenogastropoda</taxon>
        <taxon>Sorbeoconcha</taxon>
        <taxon>Cerithioidea</taxon>
        <taxon>Batillariidae</taxon>
        <taxon>Batillaria</taxon>
    </lineage>
</organism>
<dbReference type="Proteomes" id="UP001519460">
    <property type="component" value="Unassembled WGS sequence"/>
</dbReference>
<proteinExistence type="predicted"/>